<accession>A0A2W5A3F3</accession>
<sequence length="101" mass="10962">MNDIADGILANRRLAILKLLVEDGGHSNESVLELALRELGHRKGLDRAAVRQMMRELEERACVTLQLFRDTVLVAHITDRGRLAAIGDISVAGIASPHIGG</sequence>
<comment type="caution">
    <text evidence="1">The sequence shown here is derived from an EMBL/GenBank/DDBJ whole genome shotgun (WGS) entry which is preliminary data.</text>
</comment>
<dbReference type="EMBL" id="QFNN01000073">
    <property type="protein sequence ID" value="PZO89073.1"/>
    <property type="molecule type" value="Genomic_DNA"/>
</dbReference>
<evidence type="ECO:0000313" key="2">
    <source>
        <dbReference type="Proteomes" id="UP000249066"/>
    </source>
</evidence>
<name>A0A2W5A3F3_9SPHN</name>
<dbReference type="AlphaFoldDB" id="A0A2W5A3F3"/>
<protein>
    <recommendedName>
        <fullName evidence="3">ArsR family transcriptional regulator</fullName>
    </recommendedName>
</protein>
<reference evidence="1 2" key="1">
    <citation type="submission" date="2017-08" db="EMBL/GenBank/DDBJ databases">
        <title>Infants hospitalized years apart are colonized by the same room-sourced microbial strains.</title>
        <authorList>
            <person name="Brooks B."/>
            <person name="Olm M.R."/>
            <person name="Firek B.A."/>
            <person name="Baker R."/>
            <person name="Thomas B.C."/>
            <person name="Morowitz M.J."/>
            <person name="Banfield J.F."/>
        </authorList>
    </citation>
    <scope>NUCLEOTIDE SEQUENCE [LARGE SCALE GENOMIC DNA]</scope>
    <source>
        <strain evidence="1">S2_018_000_R2_101</strain>
    </source>
</reference>
<dbReference type="Proteomes" id="UP000249066">
    <property type="component" value="Unassembled WGS sequence"/>
</dbReference>
<evidence type="ECO:0008006" key="3">
    <source>
        <dbReference type="Google" id="ProtNLM"/>
    </source>
</evidence>
<evidence type="ECO:0000313" key="1">
    <source>
        <dbReference type="EMBL" id="PZO89073.1"/>
    </source>
</evidence>
<proteinExistence type="predicted"/>
<gene>
    <name evidence="1" type="ORF">DI623_11380</name>
</gene>
<organism evidence="1 2">
    <name type="scientific">Sphingomonas sanxanigenens</name>
    <dbReference type="NCBI Taxonomy" id="397260"/>
    <lineage>
        <taxon>Bacteria</taxon>
        <taxon>Pseudomonadati</taxon>
        <taxon>Pseudomonadota</taxon>
        <taxon>Alphaproteobacteria</taxon>
        <taxon>Sphingomonadales</taxon>
        <taxon>Sphingomonadaceae</taxon>
        <taxon>Sphingomonas</taxon>
    </lineage>
</organism>